<proteinExistence type="predicted"/>
<dbReference type="InterPro" id="IPR036412">
    <property type="entry name" value="HAD-like_sf"/>
</dbReference>
<dbReference type="FunFam" id="3.40.50.1000:FF:000022">
    <property type="entry name" value="Phosphoglycolate phosphatase"/>
    <property type="match status" value="1"/>
</dbReference>
<evidence type="ECO:0000313" key="3">
    <source>
        <dbReference type="Proteomes" id="UP000248863"/>
    </source>
</evidence>
<dbReference type="InterPro" id="IPR050155">
    <property type="entry name" value="HAD-like_hydrolase_sf"/>
</dbReference>
<dbReference type="GO" id="GO:0016791">
    <property type="term" value="F:phosphatase activity"/>
    <property type="evidence" value="ECO:0007669"/>
    <property type="project" value="UniProtKB-ARBA"/>
</dbReference>
<dbReference type="Pfam" id="PF13419">
    <property type="entry name" value="HAD_2"/>
    <property type="match status" value="1"/>
</dbReference>
<dbReference type="Gene3D" id="3.40.50.1000">
    <property type="entry name" value="HAD superfamily/HAD-like"/>
    <property type="match status" value="1"/>
</dbReference>
<dbReference type="InterPro" id="IPR041492">
    <property type="entry name" value="HAD_2"/>
</dbReference>
<dbReference type="InterPro" id="IPR023198">
    <property type="entry name" value="PGP-like_dom2"/>
</dbReference>
<keyword evidence="3" id="KW-1185">Reference proteome</keyword>
<protein>
    <recommendedName>
        <fullName evidence="4">HAD family hydrolase</fullName>
    </recommendedName>
</protein>
<reference evidence="2 3" key="1">
    <citation type="submission" date="2017-07" db="EMBL/GenBank/DDBJ databases">
        <title>Draft Genome Sequences of Select Purple Nonsulfur Bacteria.</title>
        <authorList>
            <person name="Lasarre B."/>
            <person name="Mckinlay J.B."/>
        </authorList>
    </citation>
    <scope>NUCLEOTIDE SEQUENCE [LARGE SCALE GENOMIC DNA]</scope>
    <source>
        <strain evidence="2 3">DSM 11907</strain>
    </source>
</reference>
<dbReference type="InterPro" id="IPR023214">
    <property type="entry name" value="HAD_sf"/>
</dbReference>
<feature type="region of interest" description="Disordered" evidence="1">
    <location>
        <begin position="1"/>
        <end position="50"/>
    </location>
</feature>
<accession>A0A327KTT4</accession>
<dbReference type="SUPFAM" id="SSF56784">
    <property type="entry name" value="HAD-like"/>
    <property type="match status" value="1"/>
</dbReference>
<evidence type="ECO:0000256" key="1">
    <source>
        <dbReference type="SAM" id="MobiDB-lite"/>
    </source>
</evidence>
<evidence type="ECO:0008006" key="4">
    <source>
        <dbReference type="Google" id="ProtNLM"/>
    </source>
</evidence>
<dbReference type="GO" id="GO:0005829">
    <property type="term" value="C:cytosol"/>
    <property type="evidence" value="ECO:0007669"/>
    <property type="project" value="TreeGrafter"/>
</dbReference>
<evidence type="ECO:0000313" key="2">
    <source>
        <dbReference type="EMBL" id="RAI41053.1"/>
    </source>
</evidence>
<comment type="caution">
    <text evidence="2">The sequence shown here is derived from an EMBL/GenBank/DDBJ whole genome shotgun (WGS) entry which is preliminary data.</text>
</comment>
<dbReference type="SFLD" id="SFLDG01129">
    <property type="entry name" value="C1.5:_HAD__Beta-PGM__Phosphata"/>
    <property type="match status" value="1"/>
</dbReference>
<sequence>MAASPTSTAIRRRSAPARAAPPPAPARRREPGDDRGHVGPARMSEPALSSRTITSARGTVLLDLDGTISDPAGGVYASFRYALEQIGKPWPDGEPLAWIIGPPLRESFMLLLDDPEKTAQALQHYRTHYAAGALYDNRLYPGITEAIGALVEDGFRLYVATSKLVSFAEKIVTRFGLAPRFERVYGSSLDGRIDQKADIIAMCLGTEDIDPETCIMVGDREHDVNGARANGLDCIGVTWGFGGAEELTAAQALALCEWPADLPGLIRQVIDARLALLPSEA</sequence>
<dbReference type="PANTHER" id="PTHR43434">
    <property type="entry name" value="PHOSPHOGLYCOLATE PHOSPHATASE"/>
    <property type="match status" value="1"/>
</dbReference>
<dbReference type="OrthoDB" id="9797743at2"/>
<dbReference type="Gene3D" id="1.10.150.240">
    <property type="entry name" value="Putative phosphatase, domain 2"/>
    <property type="match status" value="1"/>
</dbReference>
<feature type="compositionally biased region" description="Basic and acidic residues" evidence="1">
    <location>
        <begin position="27"/>
        <end position="37"/>
    </location>
</feature>
<dbReference type="EMBL" id="NPEU01000026">
    <property type="protein sequence ID" value="RAI41053.1"/>
    <property type="molecule type" value="Genomic_DNA"/>
</dbReference>
<dbReference type="Proteomes" id="UP000248863">
    <property type="component" value="Unassembled WGS sequence"/>
</dbReference>
<dbReference type="GO" id="GO:0004713">
    <property type="term" value="F:protein tyrosine kinase activity"/>
    <property type="evidence" value="ECO:0007669"/>
    <property type="project" value="TreeGrafter"/>
</dbReference>
<organism evidence="2 3">
    <name type="scientific">Rhodoplanes elegans</name>
    <dbReference type="NCBI Taxonomy" id="29408"/>
    <lineage>
        <taxon>Bacteria</taxon>
        <taxon>Pseudomonadati</taxon>
        <taxon>Pseudomonadota</taxon>
        <taxon>Alphaproteobacteria</taxon>
        <taxon>Hyphomicrobiales</taxon>
        <taxon>Nitrobacteraceae</taxon>
        <taxon>Rhodoplanes</taxon>
    </lineage>
</organism>
<dbReference type="PANTHER" id="PTHR43434:SF20">
    <property type="entry name" value="5'-NUCLEOTIDASE"/>
    <property type="match status" value="1"/>
</dbReference>
<dbReference type="AlphaFoldDB" id="A0A327KTT4"/>
<gene>
    <name evidence="2" type="ORF">CH338_04275</name>
</gene>
<dbReference type="SFLD" id="SFLDS00003">
    <property type="entry name" value="Haloacid_Dehalogenase"/>
    <property type="match status" value="1"/>
</dbReference>
<name>A0A327KTT4_9BRAD</name>